<evidence type="ECO:0000313" key="8">
    <source>
        <dbReference type="Proteomes" id="UP000800036"/>
    </source>
</evidence>
<evidence type="ECO:0000256" key="4">
    <source>
        <dbReference type="ARBA" id="ARBA00023136"/>
    </source>
</evidence>
<dbReference type="EMBL" id="ML976694">
    <property type="protein sequence ID" value="KAF1971305.1"/>
    <property type="molecule type" value="Genomic_DNA"/>
</dbReference>
<evidence type="ECO:0008006" key="9">
    <source>
        <dbReference type="Google" id="ProtNLM"/>
    </source>
</evidence>
<dbReference type="InterPro" id="IPR013901">
    <property type="entry name" value="Anthrone_oxy"/>
</dbReference>
<dbReference type="OrthoDB" id="5954308at2759"/>
<comment type="similarity">
    <text evidence="5">Belongs to the anthrone oxygenase family.</text>
</comment>
<dbReference type="PANTHER" id="PTHR35042">
    <property type="entry name" value="ANTHRONE OXYGENASE ENCC"/>
    <property type="match status" value="1"/>
</dbReference>
<evidence type="ECO:0000256" key="3">
    <source>
        <dbReference type="ARBA" id="ARBA00022989"/>
    </source>
</evidence>
<reference evidence="7" key="1">
    <citation type="journal article" date="2020" name="Stud. Mycol.">
        <title>101 Dothideomycetes genomes: a test case for predicting lifestyles and emergence of pathogens.</title>
        <authorList>
            <person name="Haridas S."/>
            <person name="Albert R."/>
            <person name="Binder M."/>
            <person name="Bloem J."/>
            <person name="Labutti K."/>
            <person name="Salamov A."/>
            <person name="Andreopoulos B."/>
            <person name="Baker S."/>
            <person name="Barry K."/>
            <person name="Bills G."/>
            <person name="Bluhm B."/>
            <person name="Cannon C."/>
            <person name="Castanera R."/>
            <person name="Culley D."/>
            <person name="Daum C."/>
            <person name="Ezra D."/>
            <person name="Gonzalez J."/>
            <person name="Henrissat B."/>
            <person name="Kuo A."/>
            <person name="Liang C."/>
            <person name="Lipzen A."/>
            <person name="Lutzoni F."/>
            <person name="Magnuson J."/>
            <person name="Mondo S."/>
            <person name="Nolan M."/>
            <person name="Ohm R."/>
            <person name="Pangilinan J."/>
            <person name="Park H.-J."/>
            <person name="Ramirez L."/>
            <person name="Alfaro M."/>
            <person name="Sun H."/>
            <person name="Tritt A."/>
            <person name="Yoshinaga Y."/>
            <person name="Zwiers L.-H."/>
            <person name="Turgeon B."/>
            <person name="Goodwin S."/>
            <person name="Spatafora J."/>
            <person name="Crous P."/>
            <person name="Grigoriev I."/>
        </authorList>
    </citation>
    <scope>NUCLEOTIDE SEQUENCE</scope>
    <source>
        <strain evidence="7">CBS 107.79</strain>
    </source>
</reference>
<evidence type="ECO:0000256" key="6">
    <source>
        <dbReference type="SAM" id="Phobius"/>
    </source>
</evidence>
<comment type="subcellular location">
    <subcellularLocation>
        <location evidence="1">Membrane</location>
        <topology evidence="1">Multi-pass membrane protein</topology>
    </subcellularLocation>
</comment>
<feature type="transmembrane region" description="Helical" evidence="6">
    <location>
        <begin position="96"/>
        <end position="114"/>
    </location>
</feature>
<keyword evidence="2 6" id="KW-0812">Transmembrane</keyword>
<name>A0A6A5V2H3_9PLEO</name>
<protein>
    <recommendedName>
        <fullName evidence="9">DUF1772-domain-containing protein</fullName>
    </recommendedName>
</protein>
<evidence type="ECO:0000256" key="1">
    <source>
        <dbReference type="ARBA" id="ARBA00004141"/>
    </source>
</evidence>
<organism evidence="7 8">
    <name type="scientific">Bimuria novae-zelandiae CBS 107.79</name>
    <dbReference type="NCBI Taxonomy" id="1447943"/>
    <lineage>
        <taxon>Eukaryota</taxon>
        <taxon>Fungi</taxon>
        <taxon>Dikarya</taxon>
        <taxon>Ascomycota</taxon>
        <taxon>Pezizomycotina</taxon>
        <taxon>Dothideomycetes</taxon>
        <taxon>Pleosporomycetidae</taxon>
        <taxon>Pleosporales</taxon>
        <taxon>Massarineae</taxon>
        <taxon>Didymosphaeriaceae</taxon>
        <taxon>Bimuria</taxon>
    </lineage>
</organism>
<gene>
    <name evidence="7" type="ORF">BU23DRAFT_471402</name>
</gene>
<dbReference type="GO" id="GO:0016020">
    <property type="term" value="C:membrane"/>
    <property type="evidence" value="ECO:0007669"/>
    <property type="project" value="UniProtKB-SubCell"/>
</dbReference>
<dbReference type="AlphaFoldDB" id="A0A6A5V2H3"/>
<keyword evidence="3 6" id="KW-1133">Transmembrane helix</keyword>
<keyword evidence="8" id="KW-1185">Reference proteome</keyword>
<dbReference type="Proteomes" id="UP000800036">
    <property type="component" value="Unassembled WGS sequence"/>
</dbReference>
<evidence type="ECO:0000256" key="5">
    <source>
        <dbReference type="ARBA" id="ARBA00034313"/>
    </source>
</evidence>
<evidence type="ECO:0000313" key="7">
    <source>
        <dbReference type="EMBL" id="KAF1971305.1"/>
    </source>
</evidence>
<feature type="transmembrane region" description="Helical" evidence="6">
    <location>
        <begin position="17"/>
        <end position="46"/>
    </location>
</feature>
<dbReference type="PANTHER" id="PTHR35042:SF1">
    <property type="entry name" value="DUF1772-DOMAIN-CONTAINING PROTEIN"/>
    <property type="match status" value="1"/>
</dbReference>
<evidence type="ECO:0000256" key="2">
    <source>
        <dbReference type="ARBA" id="ARBA00022692"/>
    </source>
</evidence>
<sequence length="173" mass="18087">MATAGYHFNEPTPAGLLIAQAVGITASTYLLGANASIAFITIPAVLSAPSPLAARQWAKVYSLAKPFGIGCSVIAAACTGYVAYNQATDSLPFKLNVTATLLFPSIIPFTLLALKPINDALFGKADTLALDDKVAANDESTKQLIDRWTKLHLVRTAITGVGAALALWADRLG</sequence>
<keyword evidence="4 6" id="KW-0472">Membrane</keyword>
<proteinExistence type="inferred from homology"/>
<dbReference type="Pfam" id="PF08592">
    <property type="entry name" value="Anthrone_oxy"/>
    <property type="match status" value="1"/>
</dbReference>
<accession>A0A6A5V2H3</accession>
<feature type="transmembrane region" description="Helical" evidence="6">
    <location>
        <begin position="152"/>
        <end position="169"/>
    </location>
</feature>
<feature type="transmembrane region" description="Helical" evidence="6">
    <location>
        <begin position="67"/>
        <end position="84"/>
    </location>
</feature>